<dbReference type="PANTHER" id="PTHR30332:SF17">
    <property type="entry name" value="TYPE IV PILIATION SYSTEM PROTEIN DR_0774-RELATED"/>
    <property type="match status" value="1"/>
</dbReference>
<dbReference type="GO" id="GO:0009306">
    <property type="term" value="P:protein secretion"/>
    <property type="evidence" value="ECO:0007669"/>
    <property type="project" value="InterPro"/>
</dbReference>
<dbReference type="GO" id="GO:0009279">
    <property type="term" value="C:cell outer membrane"/>
    <property type="evidence" value="ECO:0007669"/>
    <property type="project" value="UniProtKB-SubCell"/>
</dbReference>
<proteinExistence type="inferred from homology"/>
<feature type="domain" description="NolW-like" evidence="10">
    <location>
        <begin position="267"/>
        <end position="329"/>
    </location>
</feature>
<dbReference type="InterPro" id="IPR005644">
    <property type="entry name" value="NolW-like"/>
</dbReference>
<dbReference type="Pfam" id="PF00263">
    <property type="entry name" value="Secretin"/>
    <property type="match status" value="1"/>
</dbReference>
<reference evidence="11 12" key="1">
    <citation type="submission" date="2016-10" db="EMBL/GenBank/DDBJ databases">
        <authorList>
            <person name="de Groot N.N."/>
        </authorList>
    </citation>
    <scope>NUCLEOTIDE SEQUENCE [LARGE SCALE GENOMIC DNA]</scope>
    <source>
        <strain evidence="11 12">AB35.6</strain>
    </source>
</reference>
<dbReference type="Gene3D" id="2.60.40.680">
    <property type="match status" value="1"/>
</dbReference>
<evidence type="ECO:0000259" key="9">
    <source>
        <dbReference type="Pfam" id="PF00963"/>
    </source>
</evidence>
<dbReference type="Pfam" id="PF00963">
    <property type="entry name" value="Cohesin"/>
    <property type="match status" value="1"/>
</dbReference>
<comment type="similarity">
    <text evidence="5">Belongs to the bacterial secretin family.</text>
</comment>
<evidence type="ECO:0000259" key="8">
    <source>
        <dbReference type="Pfam" id="PF00263"/>
    </source>
</evidence>
<evidence type="ECO:0000313" key="11">
    <source>
        <dbReference type="EMBL" id="SEC51461.1"/>
    </source>
</evidence>
<dbReference type="InterPro" id="IPR011990">
    <property type="entry name" value="TPR-like_helical_dom_sf"/>
</dbReference>
<dbReference type="GO" id="GO:0000272">
    <property type="term" value="P:polysaccharide catabolic process"/>
    <property type="evidence" value="ECO:0007669"/>
    <property type="project" value="InterPro"/>
</dbReference>
<feature type="repeat" description="TPR" evidence="4">
    <location>
        <begin position="51"/>
        <end position="84"/>
    </location>
</feature>
<sequence length="828" mass="87364">MQKMGNGGEIQGHGRSLCHGLPRGLLRSGVTAILVLSLAAVSVPAGHTQSANAWSKRGADAEVREDWDAAFEAYRQAHLLKPADLRYKTHFERARFSAAAAHVDRGRVLRQSGDMRGALTEFERALAIDGGNQSAQQEITVTERQLSDAPTSSLDLPVPAGPAPELASISEPLKLKPVSSNPLTLHMVEDTKVLYQAIGKEAGLNVIFDPDYTSRRIALDLNNVSLSDALRILGTQAGTFYKPVTANTIFVAQNTQTKRNDLASVAVQTFYLSNAATQADQNELLTALRNVLDQNVKIFLVPSQNAIVMRATPDQLMLTQELLNNLDRPHSEVVVDVAVLEVNRDRARNLGVTLPQSFSITPQVANSTTSSSTSTTTTSTTSTTTSPTLNTLAHLTGANFAVSLGTATVNALLTDNDTRVLQNPRIRATDGQRAQLKIGQRIPVATGSYSSGASTSVVSSLVNTQFQYLDVGVNIDMTPTVHQDREITLKMVLEISSQNGNVTISGVTEPIIAQRKVEQTIQLKEGEPSILAGILTRSESDSISGTPGLASIPGLKRLFSSNSRDRTQDEVVFLLIPHIVREPLVTRMNTRAIDTGTGQSIELRHDAMSEVLATDTSASTSTGAFQQQRGLGNVAAPGSSQLSAAQAASAMIGQVGNENSPASQRAMQALAASGSPNNAAAAAAQAIPAAGAPVNFSITPPQATQAVGATFQMAVTASGAKDMYSVPLQVQFNPALLSLVNVDSGEFLGRDGQSVAIVHRDEGNGMVTISISRPPAVRGVDGQGSVCVLTFKATATGDSQVSLVKVGAKDSKQTNMPAVGGAATVHIR</sequence>
<dbReference type="Gene3D" id="3.30.1370.120">
    <property type="match status" value="1"/>
</dbReference>
<keyword evidence="2" id="KW-0732">Signal</keyword>
<dbReference type="GO" id="GO:0030246">
    <property type="term" value="F:carbohydrate binding"/>
    <property type="evidence" value="ECO:0007669"/>
    <property type="project" value="InterPro"/>
</dbReference>
<dbReference type="InterPro" id="IPR001775">
    <property type="entry name" value="GspD/PilQ"/>
</dbReference>
<evidence type="ECO:0000256" key="5">
    <source>
        <dbReference type="RuleBase" id="RU004003"/>
    </source>
</evidence>
<dbReference type="PANTHER" id="PTHR30332">
    <property type="entry name" value="PROBABLE GENERAL SECRETION PATHWAY PROTEIN D"/>
    <property type="match status" value="1"/>
</dbReference>
<dbReference type="InterPro" id="IPR050810">
    <property type="entry name" value="Bact_Secretion_Sys_Channel"/>
</dbReference>
<dbReference type="AlphaFoldDB" id="A0A1H4T5T5"/>
<feature type="region of interest" description="Disordered" evidence="7">
    <location>
        <begin position="362"/>
        <end position="389"/>
    </location>
</feature>
<dbReference type="InterPro" id="IPR038591">
    <property type="entry name" value="NolW-like_sf"/>
</dbReference>
<evidence type="ECO:0000259" key="10">
    <source>
        <dbReference type="Pfam" id="PF03958"/>
    </source>
</evidence>
<feature type="domain" description="Type II/III secretion system secretin-like" evidence="8">
    <location>
        <begin position="411"/>
        <end position="581"/>
    </location>
</feature>
<dbReference type="PRINTS" id="PR00811">
    <property type="entry name" value="BCTERIALGSPD"/>
</dbReference>
<gene>
    <name evidence="11" type="ORF">SAMN05443244_3648</name>
</gene>
<dbReference type="Pfam" id="PF03958">
    <property type="entry name" value="Secretin_N"/>
    <property type="match status" value="1"/>
</dbReference>
<dbReference type="InterPro" id="IPR004846">
    <property type="entry name" value="T2SS/T3SS_dom"/>
</dbReference>
<evidence type="ECO:0000256" key="7">
    <source>
        <dbReference type="SAM" id="MobiDB-lite"/>
    </source>
</evidence>
<organism evidence="11 12">
    <name type="scientific">Terriglobus roseus</name>
    <dbReference type="NCBI Taxonomy" id="392734"/>
    <lineage>
        <taxon>Bacteria</taxon>
        <taxon>Pseudomonadati</taxon>
        <taxon>Acidobacteriota</taxon>
        <taxon>Terriglobia</taxon>
        <taxon>Terriglobales</taxon>
        <taxon>Acidobacteriaceae</taxon>
        <taxon>Terriglobus</taxon>
    </lineage>
</organism>
<evidence type="ECO:0000256" key="3">
    <source>
        <dbReference type="ARBA" id="ARBA00023136"/>
    </source>
</evidence>
<name>A0A1H4T5T5_9BACT</name>
<keyword evidence="6" id="KW-0813">Transport</keyword>
<dbReference type="InterPro" id="IPR019734">
    <property type="entry name" value="TPR_rpt"/>
</dbReference>
<dbReference type="SMART" id="SM00028">
    <property type="entry name" value="TPR"/>
    <property type="match status" value="2"/>
</dbReference>
<evidence type="ECO:0000313" key="12">
    <source>
        <dbReference type="Proteomes" id="UP000182409"/>
    </source>
</evidence>
<feature type="compositionally biased region" description="Low complexity" evidence="7">
    <location>
        <begin position="367"/>
        <end position="386"/>
    </location>
</feature>
<dbReference type="GO" id="GO:0015627">
    <property type="term" value="C:type II protein secretion system complex"/>
    <property type="evidence" value="ECO:0007669"/>
    <property type="project" value="TreeGrafter"/>
</dbReference>
<keyword evidence="3" id="KW-0472">Membrane</keyword>
<dbReference type="RefSeq" id="WP_348270849.1">
    <property type="nucleotide sequence ID" value="NZ_FNSD01000001.1"/>
</dbReference>
<dbReference type="InterPro" id="IPR002102">
    <property type="entry name" value="Cohesin_dom"/>
</dbReference>
<dbReference type="SUPFAM" id="SSF49384">
    <property type="entry name" value="Carbohydrate-binding domain"/>
    <property type="match status" value="1"/>
</dbReference>
<protein>
    <submittedName>
        <fullName evidence="11">General secretion pathway protein D</fullName>
    </submittedName>
</protein>
<dbReference type="CDD" id="cd08547">
    <property type="entry name" value="Type_II_cohesin"/>
    <property type="match status" value="1"/>
</dbReference>
<feature type="domain" description="Cohesin" evidence="9">
    <location>
        <begin position="698"/>
        <end position="807"/>
    </location>
</feature>
<accession>A0A1H4T5T5</accession>
<dbReference type="InterPro" id="IPR008965">
    <property type="entry name" value="CBM2/CBM3_carb-bd_dom_sf"/>
</dbReference>
<evidence type="ECO:0000256" key="1">
    <source>
        <dbReference type="ARBA" id="ARBA00004370"/>
    </source>
</evidence>
<evidence type="ECO:0000256" key="2">
    <source>
        <dbReference type="ARBA" id="ARBA00022729"/>
    </source>
</evidence>
<keyword evidence="4" id="KW-0802">TPR repeat</keyword>
<dbReference type="PROSITE" id="PS50005">
    <property type="entry name" value="TPR"/>
    <property type="match status" value="2"/>
</dbReference>
<dbReference type="Proteomes" id="UP000182409">
    <property type="component" value="Unassembled WGS sequence"/>
</dbReference>
<dbReference type="EMBL" id="FNSD01000001">
    <property type="protein sequence ID" value="SEC51461.1"/>
    <property type="molecule type" value="Genomic_DNA"/>
</dbReference>
<comment type="subcellular location">
    <subcellularLocation>
        <location evidence="6">Cell outer membrane</location>
    </subcellularLocation>
    <subcellularLocation>
        <location evidence="1">Membrane</location>
    </subcellularLocation>
</comment>
<evidence type="ECO:0000256" key="6">
    <source>
        <dbReference type="RuleBase" id="RU004004"/>
    </source>
</evidence>
<feature type="repeat" description="TPR" evidence="4">
    <location>
        <begin position="99"/>
        <end position="132"/>
    </location>
</feature>
<dbReference type="SUPFAM" id="SSF48452">
    <property type="entry name" value="TPR-like"/>
    <property type="match status" value="1"/>
</dbReference>
<evidence type="ECO:0000256" key="4">
    <source>
        <dbReference type="PROSITE-ProRule" id="PRU00339"/>
    </source>
</evidence>
<dbReference type="Gene3D" id="1.25.40.10">
    <property type="entry name" value="Tetratricopeptide repeat domain"/>
    <property type="match status" value="1"/>
</dbReference>